<dbReference type="EMBL" id="WHVB01000088">
    <property type="protein sequence ID" value="KAF8462636.1"/>
    <property type="molecule type" value="Genomic_DNA"/>
</dbReference>
<protein>
    <submittedName>
        <fullName evidence="1">Uncharacterized protein</fullName>
    </submittedName>
</protein>
<evidence type="ECO:0000313" key="2">
    <source>
        <dbReference type="EMBL" id="KAF8483865.1"/>
    </source>
</evidence>
<dbReference type="EMBL" id="WHVB01000004">
    <property type="protein sequence ID" value="KAF8483865.1"/>
    <property type="molecule type" value="Genomic_DNA"/>
</dbReference>
<reference evidence="1" key="2">
    <citation type="journal article" date="2020" name="Nat. Commun.">
        <title>Large-scale genome sequencing of mycorrhizal fungi provides insights into the early evolution of symbiotic traits.</title>
        <authorList>
            <person name="Miyauchi S."/>
            <person name="Kiss E."/>
            <person name="Kuo A."/>
            <person name="Drula E."/>
            <person name="Kohler A."/>
            <person name="Sanchez-Garcia M."/>
            <person name="Morin E."/>
            <person name="Andreopoulos B."/>
            <person name="Barry K.W."/>
            <person name="Bonito G."/>
            <person name="Buee M."/>
            <person name="Carver A."/>
            <person name="Chen C."/>
            <person name="Cichocki N."/>
            <person name="Clum A."/>
            <person name="Culley D."/>
            <person name="Crous P.W."/>
            <person name="Fauchery L."/>
            <person name="Girlanda M."/>
            <person name="Hayes R.D."/>
            <person name="Keri Z."/>
            <person name="LaButti K."/>
            <person name="Lipzen A."/>
            <person name="Lombard V."/>
            <person name="Magnuson J."/>
            <person name="Maillard F."/>
            <person name="Murat C."/>
            <person name="Nolan M."/>
            <person name="Ohm R.A."/>
            <person name="Pangilinan J."/>
            <person name="Pereira M.F."/>
            <person name="Perotto S."/>
            <person name="Peter M."/>
            <person name="Pfister S."/>
            <person name="Riley R."/>
            <person name="Sitrit Y."/>
            <person name="Stielow J.B."/>
            <person name="Szollosi G."/>
            <person name="Zifcakova L."/>
            <person name="Stursova M."/>
            <person name="Spatafora J.W."/>
            <person name="Tedersoo L."/>
            <person name="Vaario L.M."/>
            <person name="Yamada A."/>
            <person name="Yan M."/>
            <person name="Wang P."/>
            <person name="Xu J."/>
            <person name="Bruns T."/>
            <person name="Baldrian P."/>
            <person name="Vilgalys R."/>
            <person name="Dunand C."/>
            <person name="Henrissat B."/>
            <person name="Grigoriev I.V."/>
            <person name="Hibbett D."/>
            <person name="Nagy L.G."/>
            <person name="Martin F.M."/>
        </authorList>
    </citation>
    <scope>NUCLEOTIDE SEQUENCE</scope>
    <source>
        <strain evidence="1">Prilba</strain>
    </source>
</reference>
<reference evidence="1" key="1">
    <citation type="submission" date="2019-10" db="EMBL/GenBank/DDBJ databases">
        <authorList>
            <consortium name="DOE Joint Genome Institute"/>
            <person name="Kuo A."/>
            <person name="Miyauchi S."/>
            <person name="Kiss E."/>
            <person name="Drula E."/>
            <person name="Kohler A."/>
            <person name="Sanchez-Garcia M."/>
            <person name="Andreopoulos B."/>
            <person name="Barry K.W."/>
            <person name="Bonito G."/>
            <person name="Buee M."/>
            <person name="Carver A."/>
            <person name="Chen C."/>
            <person name="Cichocki N."/>
            <person name="Clum A."/>
            <person name="Culley D."/>
            <person name="Crous P.W."/>
            <person name="Fauchery L."/>
            <person name="Girlanda M."/>
            <person name="Hayes R."/>
            <person name="Keri Z."/>
            <person name="LaButti K."/>
            <person name="Lipzen A."/>
            <person name="Lombard V."/>
            <person name="Magnuson J."/>
            <person name="Maillard F."/>
            <person name="Morin E."/>
            <person name="Murat C."/>
            <person name="Nolan M."/>
            <person name="Ohm R."/>
            <person name="Pangilinan J."/>
            <person name="Pereira M."/>
            <person name="Perotto S."/>
            <person name="Peter M."/>
            <person name="Riley R."/>
            <person name="Sitrit Y."/>
            <person name="Stielow B."/>
            <person name="Szollosi G."/>
            <person name="Zifcakova L."/>
            <person name="Stursova M."/>
            <person name="Spatafora J.W."/>
            <person name="Tedersoo L."/>
            <person name="Vaario L.-M."/>
            <person name="Yamada A."/>
            <person name="Yan M."/>
            <person name="Wang P."/>
            <person name="Xu J."/>
            <person name="Bruns T."/>
            <person name="Baldrian P."/>
            <person name="Vilgalys R."/>
            <person name="Henrissat B."/>
            <person name="Grigoriev I.V."/>
            <person name="Hibbett D."/>
            <person name="Nagy L.G."/>
            <person name="Martin F.M."/>
        </authorList>
    </citation>
    <scope>NUCLEOTIDE SEQUENCE</scope>
    <source>
        <strain evidence="1">Prilba</strain>
    </source>
</reference>
<keyword evidence="3" id="KW-1185">Reference proteome</keyword>
<name>A0A9P5JTI7_9AGAM</name>
<organism evidence="1 3">
    <name type="scientific">Russula ochroleuca</name>
    <dbReference type="NCBI Taxonomy" id="152965"/>
    <lineage>
        <taxon>Eukaryota</taxon>
        <taxon>Fungi</taxon>
        <taxon>Dikarya</taxon>
        <taxon>Basidiomycota</taxon>
        <taxon>Agaricomycotina</taxon>
        <taxon>Agaricomycetes</taxon>
        <taxon>Russulales</taxon>
        <taxon>Russulaceae</taxon>
        <taxon>Russula</taxon>
    </lineage>
</organism>
<evidence type="ECO:0000313" key="1">
    <source>
        <dbReference type="EMBL" id="KAF8462636.1"/>
    </source>
</evidence>
<evidence type="ECO:0000313" key="3">
    <source>
        <dbReference type="Proteomes" id="UP000759537"/>
    </source>
</evidence>
<proteinExistence type="predicted"/>
<gene>
    <name evidence="2" type="ORF">DFH94DRAFT_328940</name>
    <name evidence="1" type="ORF">DFH94DRAFT_483712</name>
</gene>
<dbReference type="AlphaFoldDB" id="A0A9P5JTI7"/>
<dbReference type="Proteomes" id="UP000759537">
    <property type="component" value="Unassembled WGS sequence"/>
</dbReference>
<accession>A0A9P5JTI7</accession>
<sequence length="71" mass="7857">MAAYLLSLLYRRLRLACRTWTTVGFPIHGLVLNRFMAPVTTFDSTLVWCSSCALGESPLPAAFGVRGPGYY</sequence>
<comment type="caution">
    <text evidence="1">The sequence shown here is derived from an EMBL/GenBank/DDBJ whole genome shotgun (WGS) entry which is preliminary data.</text>
</comment>